<name>A0A699GME2_TANCI</name>
<dbReference type="Pfam" id="PF07727">
    <property type="entry name" value="RVT_2"/>
    <property type="match status" value="1"/>
</dbReference>
<dbReference type="InterPro" id="IPR013103">
    <property type="entry name" value="RVT_2"/>
</dbReference>
<feature type="compositionally biased region" description="Basic residues" evidence="1">
    <location>
        <begin position="171"/>
        <end position="192"/>
    </location>
</feature>
<reference evidence="3" key="1">
    <citation type="journal article" date="2019" name="Sci. Rep.">
        <title>Draft genome of Tanacetum cinerariifolium, the natural source of mosquito coil.</title>
        <authorList>
            <person name="Yamashiro T."/>
            <person name="Shiraishi A."/>
            <person name="Satake H."/>
            <person name="Nakayama K."/>
        </authorList>
    </citation>
    <scope>NUCLEOTIDE SEQUENCE</scope>
</reference>
<gene>
    <name evidence="3" type="ORF">Tci_069611</name>
</gene>
<evidence type="ECO:0000256" key="1">
    <source>
        <dbReference type="SAM" id="MobiDB-lite"/>
    </source>
</evidence>
<dbReference type="CDD" id="cd09272">
    <property type="entry name" value="RNase_HI_RT_Ty1"/>
    <property type="match status" value="1"/>
</dbReference>
<dbReference type="Pfam" id="PF14223">
    <property type="entry name" value="Retrotran_gag_2"/>
    <property type="match status" value="1"/>
</dbReference>
<feature type="domain" description="Reverse transcriptase Ty1/copia-type" evidence="2">
    <location>
        <begin position="264"/>
        <end position="378"/>
    </location>
</feature>
<accession>A0A699GME2</accession>
<organism evidence="3">
    <name type="scientific">Tanacetum cinerariifolium</name>
    <name type="common">Dalmatian daisy</name>
    <name type="synonym">Chrysanthemum cinerariifolium</name>
    <dbReference type="NCBI Taxonomy" id="118510"/>
    <lineage>
        <taxon>Eukaryota</taxon>
        <taxon>Viridiplantae</taxon>
        <taxon>Streptophyta</taxon>
        <taxon>Embryophyta</taxon>
        <taxon>Tracheophyta</taxon>
        <taxon>Spermatophyta</taxon>
        <taxon>Magnoliopsida</taxon>
        <taxon>eudicotyledons</taxon>
        <taxon>Gunneridae</taxon>
        <taxon>Pentapetalae</taxon>
        <taxon>asterids</taxon>
        <taxon>campanulids</taxon>
        <taxon>Asterales</taxon>
        <taxon>Asteraceae</taxon>
        <taxon>Asteroideae</taxon>
        <taxon>Anthemideae</taxon>
        <taxon>Anthemidinae</taxon>
        <taxon>Tanacetum</taxon>
    </lineage>
</organism>
<evidence type="ECO:0000259" key="2">
    <source>
        <dbReference type="Pfam" id="PF07727"/>
    </source>
</evidence>
<protein>
    <recommendedName>
        <fullName evidence="2">Reverse transcriptase Ty1/copia-type domain-containing protein</fullName>
    </recommendedName>
</protein>
<dbReference type="EMBL" id="BKCJ010011778">
    <property type="protein sequence ID" value="GEU97633.1"/>
    <property type="molecule type" value="Genomic_DNA"/>
</dbReference>
<dbReference type="AlphaFoldDB" id="A0A699GME2"/>
<feature type="region of interest" description="Disordered" evidence="1">
    <location>
        <begin position="171"/>
        <end position="213"/>
    </location>
</feature>
<evidence type="ECO:0000313" key="3">
    <source>
        <dbReference type="EMBL" id="GEU97633.1"/>
    </source>
</evidence>
<sequence length="508" mass="58577">MAATAQNTNNTNIRSILLADKLTGLNFTNWYRNFRIVLSMSPDLQRTLEKHNAYDMMKEQKTMFEVQAKQELFKTVKAFYAYKQEEGQSVSSYLLMMKSYLDTLERLGYAMPKELGVSLILNSLNKDYEQFVENYNMHSIGKTLAELHAMQKLHEKGIPNKAKTPTMLAIRKRRIQKDKKKKPQRAKGKGKGKNNIAYDPKPKIPPPPKREHLAKDSICHHSSGSYRLLKISESEKRLELIQEEDTQPFENTSKEHTEIAPTENKRFDEEIKKIGFTQNPDEPCVYLKDSGSNVTFLVLYVDDILLIRNSVVMLQEVKSWLYKCFSIKDLGEAAYILGIKIIHDRSKQLIAFSQSAYLDKTLKKVRMKNSKKGYTSMMEKLDYKKSQREKIPIEDYFAAAKASIEAVWMRKFIDGLGGVIPSNKRPIEMLCDNEPALAIARDPRILKGAIHFQRKYHYIHEVIQQGEIVLKKVHIDDNVVDPFKKPMPLNKHFEHAMAIGIVLVSSLM</sequence>
<proteinExistence type="predicted"/>
<comment type="caution">
    <text evidence="3">The sequence shown here is derived from an EMBL/GenBank/DDBJ whole genome shotgun (WGS) entry which is preliminary data.</text>
</comment>